<sequence length="270" mass="32074">MLEVFVGLLCMAIALFFLFLAFNVLIEPAYMLMFDRPVYVHWYLFPKELPSEAHFILNKEFRFYRSLSPVRKKYFRHRVHAFIEYYDFVGREGLEVTDAMKIRIAATSVMLTFGMRQYLTDVFQTIIVYPDAFLSLSTQEYHKGEFNPAAGVIVFSWHHFIEGIEYDNDNLNLGLHEFAHALHFSSLRKRAVGTASVLYCDMLDKIMKYISQPANREKLVQADYFRLYAYTNQFEFIAVILEYFFETPNEFRQKLPELHDMVSKMINFRR</sequence>
<reference evidence="2 3" key="1">
    <citation type="submission" date="2013-09" db="EMBL/GenBank/DDBJ databases">
        <authorList>
            <person name="Zeng Z."/>
            <person name="Chen C."/>
        </authorList>
    </citation>
    <scope>NUCLEOTIDE SEQUENCE [LARGE SCALE GENOMIC DNA]</scope>
    <source>
        <strain evidence="2 3">F44-8</strain>
    </source>
</reference>
<protein>
    <recommendedName>
        <fullName evidence="4">DgsA anti-repressor MtfA</fullName>
    </recommendedName>
</protein>
<dbReference type="SUPFAM" id="SSF55486">
    <property type="entry name" value="Metalloproteases ('zincins'), catalytic domain"/>
    <property type="match status" value="1"/>
</dbReference>
<feature type="transmembrane region" description="Helical" evidence="1">
    <location>
        <begin position="6"/>
        <end position="26"/>
    </location>
</feature>
<dbReference type="InterPro" id="IPR010384">
    <property type="entry name" value="MtfA_fam"/>
</dbReference>
<dbReference type="Gene3D" id="1.10.472.150">
    <property type="entry name" value="Glucose-regulated metallo-peptidase M90, N-terminal domain"/>
    <property type="match status" value="1"/>
</dbReference>
<dbReference type="Proteomes" id="UP000030129">
    <property type="component" value="Unassembled WGS sequence"/>
</dbReference>
<keyword evidence="1" id="KW-0812">Transmembrane</keyword>
<keyword evidence="3" id="KW-1185">Reference proteome</keyword>
<keyword evidence="1" id="KW-1133">Transmembrane helix</keyword>
<accession>A0A0A2LIB5</accession>
<evidence type="ECO:0008006" key="4">
    <source>
        <dbReference type="Google" id="ProtNLM"/>
    </source>
</evidence>
<keyword evidence="1" id="KW-0472">Membrane</keyword>
<evidence type="ECO:0000313" key="2">
    <source>
        <dbReference type="EMBL" id="KGO78938.1"/>
    </source>
</evidence>
<dbReference type="PANTHER" id="PTHR30164:SF2">
    <property type="entry name" value="PROTEIN MTFA"/>
    <property type="match status" value="1"/>
</dbReference>
<evidence type="ECO:0000313" key="3">
    <source>
        <dbReference type="Proteomes" id="UP000030129"/>
    </source>
</evidence>
<evidence type="ECO:0000256" key="1">
    <source>
        <dbReference type="SAM" id="Phobius"/>
    </source>
</evidence>
<organism evidence="2 3">
    <name type="scientific">Flavobacterium beibuense F44-8</name>
    <dbReference type="NCBI Taxonomy" id="1406840"/>
    <lineage>
        <taxon>Bacteria</taxon>
        <taxon>Pseudomonadati</taxon>
        <taxon>Bacteroidota</taxon>
        <taxon>Flavobacteriia</taxon>
        <taxon>Flavobacteriales</taxon>
        <taxon>Flavobacteriaceae</taxon>
        <taxon>Flavobacterium</taxon>
    </lineage>
</organism>
<dbReference type="Gene3D" id="3.40.390.10">
    <property type="entry name" value="Collagenase (Catalytic Domain)"/>
    <property type="match status" value="1"/>
</dbReference>
<dbReference type="EMBL" id="JRLV01000023">
    <property type="protein sequence ID" value="KGO78938.1"/>
    <property type="molecule type" value="Genomic_DNA"/>
</dbReference>
<dbReference type="STRING" id="1406840.Q763_15610"/>
<dbReference type="GO" id="GO:0005829">
    <property type="term" value="C:cytosol"/>
    <property type="evidence" value="ECO:0007669"/>
    <property type="project" value="TreeGrafter"/>
</dbReference>
<dbReference type="CDD" id="cd20170">
    <property type="entry name" value="Peptidase_M90-like"/>
    <property type="match status" value="1"/>
</dbReference>
<comment type="caution">
    <text evidence="2">The sequence shown here is derived from an EMBL/GenBank/DDBJ whole genome shotgun (WGS) entry which is preliminary data.</text>
</comment>
<dbReference type="InterPro" id="IPR042252">
    <property type="entry name" value="MtfA_N"/>
</dbReference>
<dbReference type="AlphaFoldDB" id="A0A0A2LIB5"/>
<dbReference type="eggNOG" id="COG3228">
    <property type="taxonomic scope" value="Bacteria"/>
</dbReference>
<proteinExistence type="predicted"/>
<dbReference type="InterPro" id="IPR024079">
    <property type="entry name" value="MetalloPept_cat_dom_sf"/>
</dbReference>
<dbReference type="PANTHER" id="PTHR30164">
    <property type="entry name" value="MTFA PEPTIDASE"/>
    <property type="match status" value="1"/>
</dbReference>
<dbReference type="Pfam" id="PF06167">
    <property type="entry name" value="Peptidase_M90"/>
    <property type="match status" value="1"/>
</dbReference>
<name>A0A0A2LIB5_9FLAO</name>
<dbReference type="GO" id="GO:0008237">
    <property type="term" value="F:metallopeptidase activity"/>
    <property type="evidence" value="ECO:0007669"/>
    <property type="project" value="InterPro"/>
</dbReference>
<gene>
    <name evidence="2" type="ORF">Q763_15610</name>
</gene>
<dbReference type="GO" id="GO:0004177">
    <property type="term" value="F:aminopeptidase activity"/>
    <property type="evidence" value="ECO:0007669"/>
    <property type="project" value="TreeGrafter"/>
</dbReference>